<dbReference type="InterPro" id="IPR025662">
    <property type="entry name" value="Sigma_54_int_dom_ATP-bd_1"/>
</dbReference>
<keyword evidence="9" id="KW-1185">Reference proteome</keyword>
<keyword evidence="3" id="KW-0805">Transcription regulation</keyword>
<feature type="domain" description="Sigma-54 factor interaction" evidence="7">
    <location>
        <begin position="377"/>
        <end position="606"/>
    </location>
</feature>
<reference evidence="8 9" key="1">
    <citation type="submission" date="2023-01" db="EMBL/GenBank/DDBJ databases">
        <title>Cultivation and genomic characterization of new, ubiquitous marine nitrite-oxidizing bacteria from the Nitrospirales.</title>
        <authorList>
            <person name="Mueller A.J."/>
            <person name="Daebeler A."/>
            <person name="Herbold C.W."/>
            <person name="Kirkegaard R.H."/>
            <person name="Daims H."/>
        </authorList>
    </citation>
    <scope>NUCLEOTIDE SEQUENCE [LARGE SCALE GENOMIC DNA]</scope>
    <source>
        <strain evidence="8 9">DK</strain>
    </source>
</reference>
<dbReference type="FunFam" id="1.10.8.60:FF:000014">
    <property type="entry name" value="DNA-binding transcriptional regulator NtrC"/>
    <property type="match status" value="1"/>
</dbReference>
<dbReference type="InterPro" id="IPR009057">
    <property type="entry name" value="Homeodomain-like_sf"/>
</dbReference>
<dbReference type="Gene3D" id="3.40.50.300">
    <property type="entry name" value="P-loop containing nucleotide triphosphate hydrolases"/>
    <property type="match status" value="1"/>
</dbReference>
<dbReference type="Pfam" id="PF01590">
    <property type="entry name" value="GAF"/>
    <property type="match status" value="1"/>
</dbReference>
<dbReference type="PROSITE" id="PS00675">
    <property type="entry name" value="SIGMA54_INTERACT_1"/>
    <property type="match status" value="1"/>
</dbReference>
<dbReference type="InterPro" id="IPR002197">
    <property type="entry name" value="HTH_Fis"/>
</dbReference>
<evidence type="ECO:0000256" key="5">
    <source>
        <dbReference type="ARBA" id="ARBA00023159"/>
    </source>
</evidence>
<sequence>MDKRTQPVLGDQSSRYQALLEVSEAIAVHRDLTNLIQDLAQRLPRIVPLNFIGLALHRPERNTIQDYIIQANIPADIQGGKEWALDTHPSGWVWQAQQPLIISDLTQDSRFPMVLPLMLEDGVQSLCTVPLTTALRRLGSLDFASVEKDTYQESELTFLLQVANQVAVAVDNVLHQEELSRERDRLQVLLDVNNAIVSKLELGVLFSTMVTSLRRVIPHEATSLYFYNPDAKNFHRQVLNFPSGKGLLGGSHSIALDDTPAGEAFRSRKTVCWQEADLQQFHSVTARQLIAEGVKFGCCVPLMLPDRVLGTLNVGSTRPSAFSTADADLLTQVAGQVAIALENALVYREITELKEKLEKENVYLRDEIRTEANFEEIVGESTGLKRVLQQLEIVAPTDSTVLILGETGTGKELIARALHQLSTRNDQAFVKINCAAIPTGLLESELFGHEKGAFTGAISQKVGRFELAHRGTIFLDEIGEVPLELQSKLLRVLQEQEFERLGGTRTIRVDVRLSAATNRDLMQMVEAGEFRRDLYYRLNVFPITIPPLRDRQEDIPILVRYFTQRYATRMKKPIETIPTRTMERLAGYPWPGNIRELENLIERAVILSQGSELAVPLLDLKAAVQRSPQPITTLEGAERDHILRALQDTKWVIGGAGGTAARLGMKRTTLISKMKKLGISRPTH</sequence>
<evidence type="ECO:0000256" key="2">
    <source>
        <dbReference type="ARBA" id="ARBA00022840"/>
    </source>
</evidence>
<evidence type="ECO:0000313" key="9">
    <source>
        <dbReference type="Proteomes" id="UP001302494"/>
    </source>
</evidence>
<organism evidence="8 9">
    <name type="scientific">Candidatus Nitrospira neomarina</name>
    <dbReference type="NCBI Taxonomy" id="3020899"/>
    <lineage>
        <taxon>Bacteria</taxon>
        <taxon>Pseudomonadati</taxon>
        <taxon>Nitrospirota</taxon>
        <taxon>Nitrospiria</taxon>
        <taxon>Nitrospirales</taxon>
        <taxon>Nitrospiraceae</taxon>
        <taxon>Nitrospira</taxon>
    </lineage>
</organism>
<dbReference type="Gene3D" id="1.10.10.60">
    <property type="entry name" value="Homeodomain-like"/>
    <property type="match status" value="1"/>
</dbReference>
<dbReference type="SUPFAM" id="SSF55781">
    <property type="entry name" value="GAF domain-like"/>
    <property type="match status" value="2"/>
</dbReference>
<dbReference type="SMART" id="SM00065">
    <property type="entry name" value="GAF"/>
    <property type="match status" value="2"/>
</dbReference>
<evidence type="ECO:0000313" key="8">
    <source>
        <dbReference type="EMBL" id="WNM64105.1"/>
    </source>
</evidence>
<gene>
    <name evidence="8" type="ORF">PQG83_10215</name>
</gene>
<dbReference type="AlphaFoldDB" id="A0AA96GPB0"/>
<dbReference type="Pfam" id="PF13185">
    <property type="entry name" value="GAF_2"/>
    <property type="match status" value="1"/>
</dbReference>
<keyword evidence="1" id="KW-0547">Nucleotide-binding</keyword>
<keyword evidence="6" id="KW-0804">Transcription</keyword>
<dbReference type="Gene3D" id="3.30.450.40">
    <property type="match status" value="2"/>
</dbReference>
<evidence type="ECO:0000256" key="3">
    <source>
        <dbReference type="ARBA" id="ARBA00023015"/>
    </source>
</evidence>
<dbReference type="RefSeq" id="WP_312749045.1">
    <property type="nucleotide sequence ID" value="NZ_CP116968.1"/>
</dbReference>
<dbReference type="PANTHER" id="PTHR32071">
    <property type="entry name" value="TRANSCRIPTIONAL REGULATORY PROTEIN"/>
    <property type="match status" value="1"/>
</dbReference>
<keyword evidence="4" id="KW-0238">DNA-binding</keyword>
<dbReference type="InterPro" id="IPR003018">
    <property type="entry name" value="GAF"/>
</dbReference>
<dbReference type="PANTHER" id="PTHR32071:SF123">
    <property type="entry name" value="DNA-BINDING TRANSCRIPTIONAL ACTIVATOR HYFR-RELATED"/>
    <property type="match status" value="1"/>
</dbReference>
<accession>A0AA96GPB0</accession>
<dbReference type="Pfam" id="PF25601">
    <property type="entry name" value="AAA_lid_14"/>
    <property type="match status" value="1"/>
</dbReference>
<dbReference type="InterPro" id="IPR025944">
    <property type="entry name" value="Sigma_54_int_dom_CS"/>
</dbReference>
<dbReference type="EMBL" id="CP116968">
    <property type="protein sequence ID" value="WNM64105.1"/>
    <property type="molecule type" value="Genomic_DNA"/>
</dbReference>
<dbReference type="SUPFAM" id="SSF52540">
    <property type="entry name" value="P-loop containing nucleoside triphosphate hydrolases"/>
    <property type="match status" value="1"/>
</dbReference>
<dbReference type="GO" id="GO:0005524">
    <property type="term" value="F:ATP binding"/>
    <property type="evidence" value="ECO:0007669"/>
    <property type="project" value="UniProtKB-KW"/>
</dbReference>
<dbReference type="KEGG" id="nneo:PQG83_10215"/>
<dbReference type="InterPro" id="IPR029016">
    <property type="entry name" value="GAF-like_dom_sf"/>
</dbReference>
<dbReference type="InterPro" id="IPR003593">
    <property type="entry name" value="AAA+_ATPase"/>
</dbReference>
<dbReference type="Pfam" id="PF02954">
    <property type="entry name" value="HTH_8"/>
    <property type="match status" value="1"/>
</dbReference>
<protein>
    <submittedName>
        <fullName evidence="8">Sigma 54-interacting transcriptional regulator</fullName>
    </submittedName>
</protein>
<evidence type="ECO:0000259" key="7">
    <source>
        <dbReference type="PROSITE" id="PS50045"/>
    </source>
</evidence>
<dbReference type="InterPro" id="IPR058031">
    <property type="entry name" value="AAA_lid_NorR"/>
</dbReference>
<name>A0AA96GPB0_9BACT</name>
<keyword evidence="5" id="KW-0010">Activator</keyword>
<dbReference type="Pfam" id="PF00158">
    <property type="entry name" value="Sigma54_activat"/>
    <property type="match status" value="1"/>
</dbReference>
<keyword evidence="2" id="KW-0067">ATP-binding</keyword>
<dbReference type="Proteomes" id="UP001302494">
    <property type="component" value="Chromosome"/>
</dbReference>
<dbReference type="InterPro" id="IPR027417">
    <property type="entry name" value="P-loop_NTPase"/>
</dbReference>
<dbReference type="Gene3D" id="1.10.8.60">
    <property type="match status" value="1"/>
</dbReference>
<evidence type="ECO:0000256" key="6">
    <source>
        <dbReference type="ARBA" id="ARBA00023163"/>
    </source>
</evidence>
<dbReference type="GO" id="GO:0043565">
    <property type="term" value="F:sequence-specific DNA binding"/>
    <property type="evidence" value="ECO:0007669"/>
    <property type="project" value="InterPro"/>
</dbReference>
<proteinExistence type="predicted"/>
<dbReference type="FunFam" id="3.40.50.300:FF:000006">
    <property type="entry name" value="DNA-binding transcriptional regulator NtrC"/>
    <property type="match status" value="1"/>
</dbReference>
<dbReference type="SMART" id="SM00382">
    <property type="entry name" value="AAA"/>
    <property type="match status" value="1"/>
</dbReference>
<dbReference type="SUPFAM" id="SSF46689">
    <property type="entry name" value="Homeodomain-like"/>
    <property type="match status" value="1"/>
</dbReference>
<dbReference type="InterPro" id="IPR002078">
    <property type="entry name" value="Sigma_54_int"/>
</dbReference>
<dbReference type="GO" id="GO:0006355">
    <property type="term" value="P:regulation of DNA-templated transcription"/>
    <property type="evidence" value="ECO:0007669"/>
    <property type="project" value="InterPro"/>
</dbReference>
<evidence type="ECO:0000256" key="1">
    <source>
        <dbReference type="ARBA" id="ARBA00022741"/>
    </source>
</evidence>
<dbReference type="CDD" id="cd00009">
    <property type="entry name" value="AAA"/>
    <property type="match status" value="1"/>
</dbReference>
<evidence type="ECO:0000256" key="4">
    <source>
        <dbReference type="ARBA" id="ARBA00023125"/>
    </source>
</evidence>
<dbReference type="PROSITE" id="PS00688">
    <property type="entry name" value="SIGMA54_INTERACT_3"/>
    <property type="match status" value="1"/>
</dbReference>
<dbReference type="PROSITE" id="PS50045">
    <property type="entry name" value="SIGMA54_INTERACT_4"/>
    <property type="match status" value="1"/>
</dbReference>